<evidence type="ECO:0000313" key="3">
    <source>
        <dbReference type="Proteomes" id="UP001153069"/>
    </source>
</evidence>
<dbReference type="SUPFAM" id="SSF52047">
    <property type="entry name" value="RNI-like"/>
    <property type="match status" value="1"/>
</dbReference>
<dbReference type="Gene3D" id="3.80.10.10">
    <property type="entry name" value="Ribonuclease Inhibitor"/>
    <property type="match status" value="1"/>
</dbReference>
<proteinExistence type="predicted"/>
<sequence>MVHSIITKVQNSEIDILSLKDIPDDFYEDVDELVNALSSNTSIHTVKFTDDFLGCAYGKDRCTLLEAVSKLPNLQVVTLANSLLRATALTTLVKNAKGLKVLHLKEIVVQGLDRDIDALEAALYQHAFLKDFSMMDCKSPLEGVDLDRVSRAGTAPRGSGGNPAVDVGAVSDNSSAIAA</sequence>
<organism evidence="2 3">
    <name type="scientific">Seminavis robusta</name>
    <dbReference type="NCBI Taxonomy" id="568900"/>
    <lineage>
        <taxon>Eukaryota</taxon>
        <taxon>Sar</taxon>
        <taxon>Stramenopiles</taxon>
        <taxon>Ochrophyta</taxon>
        <taxon>Bacillariophyta</taxon>
        <taxon>Bacillariophyceae</taxon>
        <taxon>Bacillariophycidae</taxon>
        <taxon>Naviculales</taxon>
        <taxon>Naviculaceae</taxon>
        <taxon>Seminavis</taxon>
    </lineage>
</organism>
<dbReference type="EMBL" id="CAICTM010002225">
    <property type="protein sequence ID" value="CAB9528441.1"/>
    <property type="molecule type" value="Genomic_DNA"/>
</dbReference>
<name>A0A9N8EWC1_9STRA</name>
<reference evidence="2" key="1">
    <citation type="submission" date="2020-06" db="EMBL/GenBank/DDBJ databases">
        <authorList>
            <consortium name="Plant Systems Biology data submission"/>
        </authorList>
    </citation>
    <scope>NUCLEOTIDE SEQUENCE</scope>
    <source>
        <strain evidence="2">D6</strain>
    </source>
</reference>
<feature type="region of interest" description="Disordered" evidence="1">
    <location>
        <begin position="152"/>
        <end position="179"/>
    </location>
</feature>
<dbReference type="AlphaFoldDB" id="A0A9N8EWC1"/>
<keyword evidence="3" id="KW-1185">Reference proteome</keyword>
<accession>A0A9N8EWC1</accession>
<dbReference type="InterPro" id="IPR032675">
    <property type="entry name" value="LRR_dom_sf"/>
</dbReference>
<evidence type="ECO:0000313" key="2">
    <source>
        <dbReference type="EMBL" id="CAB9528441.1"/>
    </source>
</evidence>
<comment type="caution">
    <text evidence="2">The sequence shown here is derived from an EMBL/GenBank/DDBJ whole genome shotgun (WGS) entry which is preliminary data.</text>
</comment>
<dbReference type="OrthoDB" id="188902at2759"/>
<evidence type="ECO:0000256" key="1">
    <source>
        <dbReference type="SAM" id="MobiDB-lite"/>
    </source>
</evidence>
<gene>
    <name evidence="2" type="ORF">SEMRO_2227_G319860.1</name>
</gene>
<protein>
    <submittedName>
        <fullName evidence="2">Uncharacterized protein</fullName>
    </submittedName>
</protein>
<dbReference type="Proteomes" id="UP001153069">
    <property type="component" value="Unassembled WGS sequence"/>
</dbReference>